<evidence type="ECO:0000313" key="1">
    <source>
        <dbReference type="EMBL" id="CAI0379786.1"/>
    </source>
</evidence>
<dbReference type="EMBL" id="CAMGYJ010000002">
    <property type="protein sequence ID" value="CAI0379786.1"/>
    <property type="molecule type" value="Genomic_DNA"/>
</dbReference>
<organism evidence="1 2">
    <name type="scientific">Linum tenue</name>
    <dbReference type="NCBI Taxonomy" id="586396"/>
    <lineage>
        <taxon>Eukaryota</taxon>
        <taxon>Viridiplantae</taxon>
        <taxon>Streptophyta</taxon>
        <taxon>Embryophyta</taxon>
        <taxon>Tracheophyta</taxon>
        <taxon>Spermatophyta</taxon>
        <taxon>Magnoliopsida</taxon>
        <taxon>eudicotyledons</taxon>
        <taxon>Gunneridae</taxon>
        <taxon>Pentapetalae</taxon>
        <taxon>rosids</taxon>
        <taxon>fabids</taxon>
        <taxon>Malpighiales</taxon>
        <taxon>Linaceae</taxon>
        <taxon>Linum</taxon>
    </lineage>
</organism>
<proteinExistence type="predicted"/>
<keyword evidence="2" id="KW-1185">Reference proteome</keyword>
<accession>A0AAV0H3C9</accession>
<comment type="caution">
    <text evidence="1">The sequence shown here is derived from an EMBL/GenBank/DDBJ whole genome shotgun (WGS) entry which is preliminary data.</text>
</comment>
<name>A0AAV0H3C9_9ROSI</name>
<sequence length="65" mass="7576">MKMKRESGIRIWQLSKKILLILDFKHSAHQVKTPKSRNIYISCNSSFVKQEQPTSHPPPCLPLFL</sequence>
<gene>
    <name evidence="1" type="ORF">LITE_LOCUS2396</name>
</gene>
<dbReference type="AlphaFoldDB" id="A0AAV0H3C9"/>
<protein>
    <submittedName>
        <fullName evidence="1">Uncharacterized protein</fullName>
    </submittedName>
</protein>
<reference evidence="1" key="1">
    <citation type="submission" date="2022-08" db="EMBL/GenBank/DDBJ databases">
        <authorList>
            <person name="Gutierrez-Valencia J."/>
        </authorList>
    </citation>
    <scope>NUCLEOTIDE SEQUENCE</scope>
</reference>
<evidence type="ECO:0000313" key="2">
    <source>
        <dbReference type="Proteomes" id="UP001154282"/>
    </source>
</evidence>
<dbReference type="Proteomes" id="UP001154282">
    <property type="component" value="Unassembled WGS sequence"/>
</dbReference>